<proteinExistence type="inferred from homology"/>
<sequence>MFIMNETTKYTGKSIGFHATVTATLEINNNKITKIDADYQPNTVGSLAIERMKDTILARNSVEVDAISGATFSSSAFRAAARKAYHVYTGDLSPEKAIDPEVSNSLDQEGADIQTSASKQVDTSKPQNTSLVKKPVYATTDTKFAAEYDVIIVGGGGAGLAAAAQAVSEGLSVLLCEKSGIVGGSTSYSGGVLQASDTKYQKKLSHYQNDDPQKHAKYWLAAGEGSVDKDLVTDLAYGAPPKYRMAS</sequence>
<dbReference type="PANTHER" id="PTHR43400">
    <property type="entry name" value="FUMARATE REDUCTASE"/>
    <property type="match status" value="1"/>
</dbReference>
<evidence type="ECO:0000313" key="11">
    <source>
        <dbReference type="Proteomes" id="UP000051886"/>
    </source>
</evidence>
<dbReference type="InterPro" id="IPR007329">
    <property type="entry name" value="FMN-bd"/>
</dbReference>
<dbReference type="AlphaFoldDB" id="A0A0R2LBW9"/>
<keyword evidence="5" id="KW-0285">Flavoprotein</keyword>
<evidence type="ECO:0000256" key="8">
    <source>
        <dbReference type="ARBA" id="ARBA00049922"/>
    </source>
</evidence>
<dbReference type="Pfam" id="PF00890">
    <property type="entry name" value="FAD_binding_2"/>
    <property type="match status" value="1"/>
</dbReference>
<dbReference type="Gene3D" id="3.50.50.60">
    <property type="entry name" value="FAD/NAD(P)-binding domain"/>
    <property type="match status" value="1"/>
</dbReference>
<evidence type="ECO:0000256" key="7">
    <source>
        <dbReference type="ARBA" id="ARBA00023002"/>
    </source>
</evidence>
<name>A0A0R2LBW9_9LACO</name>
<evidence type="ECO:0000256" key="2">
    <source>
        <dbReference type="ARBA" id="ARBA00008040"/>
    </source>
</evidence>
<reference evidence="10 11" key="1">
    <citation type="journal article" date="2015" name="Genome Announc.">
        <title>Expanding the biotechnology potential of lactobacilli through comparative genomics of 213 strains and associated genera.</title>
        <authorList>
            <person name="Sun Z."/>
            <person name="Harris H.M."/>
            <person name="McCann A."/>
            <person name="Guo C."/>
            <person name="Argimon S."/>
            <person name="Zhang W."/>
            <person name="Yang X."/>
            <person name="Jeffery I.B."/>
            <person name="Cooney J.C."/>
            <person name="Kagawa T.F."/>
            <person name="Liu W."/>
            <person name="Song Y."/>
            <person name="Salvetti E."/>
            <person name="Wrobel A."/>
            <person name="Rasinkangas P."/>
            <person name="Parkhill J."/>
            <person name="Rea M.C."/>
            <person name="O'Sullivan O."/>
            <person name="Ritari J."/>
            <person name="Douillard F.P."/>
            <person name="Paul Ross R."/>
            <person name="Yang R."/>
            <person name="Briner A.E."/>
            <person name="Felis G.E."/>
            <person name="de Vos W.M."/>
            <person name="Barrangou R."/>
            <person name="Klaenhammer T.R."/>
            <person name="Caufield P.W."/>
            <person name="Cui Y."/>
            <person name="Zhang H."/>
            <person name="O'Toole P.W."/>
        </authorList>
    </citation>
    <scope>NUCLEOTIDE SEQUENCE [LARGE SCALE GENOMIC DNA]</scope>
    <source>
        <strain evidence="10 11">NBRC 103219</strain>
    </source>
</reference>
<dbReference type="SUPFAM" id="SSF51905">
    <property type="entry name" value="FAD/NAD(P)-binding domain"/>
    <property type="match status" value="1"/>
</dbReference>
<gene>
    <name evidence="10" type="ORF">IV66_GL001635</name>
</gene>
<keyword evidence="7" id="KW-0560">Oxidoreductase</keyword>
<protein>
    <recommendedName>
        <fullName evidence="4">Urocanate reductase</fullName>
        <ecNumber evidence="3">1.3.99.33</ecNumber>
    </recommendedName>
</protein>
<evidence type="ECO:0000256" key="3">
    <source>
        <dbReference type="ARBA" id="ARBA00013137"/>
    </source>
</evidence>
<dbReference type="InterPro" id="IPR003953">
    <property type="entry name" value="FAD-dep_OxRdtase_2_FAD-bd"/>
</dbReference>
<dbReference type="Gene3D" id="3.90.1010.20">
    <property type="match status" value="1"/>
</dbReference>
<dbReference type="GO" id="GO:0016020">
    <property type="term" value="C:membrane"/>
    <property type="evidence" value="ECO:0007669"/>
    <property type="project" value="InterPro"/>
</dbReference>
<dbReference type="PANTHER" id="PTHR43400:SF7">
    <property type="entry name" value="FAD-DEPENDENT OXIDOREDUCTASE 2 FAD BINDING DOMAIN-CONTAINING PROTEIN"/>
    <property type="match status" value="1"/>
</dbReference>
<dbReference type="EMBL" id="JQCN01000034">
    <property type="protein sequence ID" value="KRN99147.1"/>
    <property type="molecule type" value="Genomic_DNA"/>
</dbReference>
<dbReference type="STRING" id="449659.IV66_GL001635"/>
<evidence type="ECO:0000256" key="5">
    <source>
        <dbReference type="ARBA" id="ARBA00022630"/>
    </source>
</evidence>
<dbReference type="GO" id="GO:0016491">
    <property type="term" value="F:oxidoreductase activity"/>
    <property type="evidence" value="ECO:0007669"/>
    <property type="project" value="UniProtKB-KW"/>
</dbReference>
<keyword evidence="6" id="KW-0274">FAD</keyword>
<comment type="cofactor">
    <cofactor evidence="1">
        <name>FAD</name>
        <dbReference type="ChEBI" id="CHEBI:57692"/>
    </cofactor>
</comment>
<accession>A0A0R2LBW9</accession>
<evidence type="ECO:0000259" key="9">
    <source>
        <dbReference type="SMART" id="SM00900"/>
    </source>
</evidence>
<comment type="catalytic activity">
    <reaction evidence="8">
        <text>dihydrourocanate + A = urocanate + AH2</text>
        <dbReference type="Rhea" id="RHEA:36059"/>
        <dbReference type="ChEBI" id="CHEBI:13193"/>
        <dbReference type="ChEBI" id="CHEBI:17499"/>
        <dbReference type="ChEBI" id="CHEBI:27247"/>
        <dbReference type="ChEBI" id="CHEBI:72991"/>
        <dbReference type="EC" id="1.3.99.33"/>
    </reaction>
</comment>
<dbReference type="EC" id="1.3.99.33" evidence="3"/>
<dbReference type="PATRIC" id="fig|449659.4.peg.1668"/>
<dbReference type="InterPro" id="IPR036188">
    <property type="entry name" value="FAD/NAD-bd_sf"/>
</dbReference>
<dbReference type="GO" id="GO:0010181">
    <property type="term" value="F:FMN binding"/>
    <property type="evidence" value="ECO:0007669"/>
    <property type="project" value="InterPro"/>
</dbReference>
<evidence type="ECO:0000313" key="10">
    <source>
        <dbReference type="EMBL" id="KRN99147.1"/>
    </source>
</evidence>
<dbReference type="Pfam" id="PF04205">
    <property type="entry name" value="FMN_bind"/>
    <property type="match status" value="1"/>
</dbReference>
<keyword evidence="11" id="KW-1185">Reference proteome</keyword>
<evidence type="ECO:0000256" key="1">
    <source>
        <dbReference type="ARBA" id="ARBA00001974"/>
    </source>
</evidence>
<comment type="caution">
    <text evidence="10">The sequence shown here is derived from an EMBL/GenBank/DDBJ whole genome shotgun (WGS) entry which is preliminary data.</text>
</comment>
<evidence type="ECO:0000256" key="6">
    <source>
        <dbReference type="ARBA" id="ARBA00022827"/>
    </source>
</evidence>
<comment type="similarity">
    <text evidence="2">Belongs to the FAD-dependent oxidoreductase 2 family. FRD/SDH subfamily.</text>
</comment>
<dbReference type="InterPro" id="IPR050315">
    <property type="entry name" value="FAD-oxidoreductase_2"/>
</dbReference>
<organism evidence="10 11">
    <name type="scientific">Ligilactobacillus pobuzihii</name>
    <dbReference type="NCBI Taxonomy" id="449659"/>
    <lineage>
        <taxon>Bacteria</taxon>
        <taxon>Bacillati</taxon>
        <taxon>Bacillota</taxon>
        <taxon>Bacilli</taxon>
        <taxon>Lactobacillales</taxon>
        <taxon>Lactobacillaceae</taxon>
        <taxon>Ligilactobacillus</taxon>
    </lineage>
</organism>
<feature type="domain" description="FMN-binding" evidence="9">
    <location>
        <begin position="16"/>
        <end position="88"/>
    </location>
</feature>
<dbReference type="Proteomes" id="UP000051886">
    <property type="component" value="Unassembled WGS sequence"/>
</dbReference>
<evidence type="ECO:0000256" key="4">
    <source>
        <dbReference type="ARBA" id="ARBA00015872"/>
    </source>
</evidence>
<dbReference type="SMART" id="SM00900">
    <property type="entry name" value="FMN_bind"/>
    <property type="match status" value="1"/>
</dbReference>